<dbReference type="InterPro" id="IPR036420">
    <property type="entry name" value="BRCT_dom_sf"/>
</dbReference>
<feature type="compositionally biased region" description="Polar residues" evidence="1">
    <location>
        <begin position="119"/>
        <end position="143"/>
    </location>
</feature>
<feature type="compositionally biased region" description="Low complexity" evidence="1">
    <location>
        <begin position="483"/>
        <end position="497"/>
    </location>
</feature>
<dbReference type="InterPro" id="IPR001357">
    <property type="entry name" value="BRCT_dom"/>
</dbReference>
<feature type="compositionally biased region" description="Basic and acidic residues" evidence="1">
    <location>
        <begin position="61"/>
        <end position="72"/>
    </location>
</feature>
<sequence length="1342" mass="147739">MSRLNRVGETAEDSLDIVKMQEEYKGKLSQGSEHDDGSEDGSEEDIVSSDDRVSHNSHVSESIRDRVLKDSIPKSGPYIQSLHYSETQKDSSESPEEEMNSKPGTDQSDHALHEGSTIVADTQLSRASSNTPSGQSDDSNGNNAGIVDVPKDPTKVSQSSPLFPSSTEVKRYETPNYKITLSQIFNEPSPDSPTPLEFRPPQQTPNKQRYVPLADSQERRMKLRNVAAGQEDPFEKEFVPGPVNLTKASDAGLSKVFGRGATRLVNVQKLPPHFGRQDARAAGLREPDQITLQLPLVPPQQQRAGRVLTHVSASEDDSSGRPSGGGVLDPAVTHDEIDHASDSSDVGDAPNDDSESDNTTSVGHADLTNSRHLRSPELQVPRTQDENNEGEPNSDTLDETQHITDPGSQFSPFTNHRASPSQRLPPSSPQKMHENQTARPSSSPAILSPRSLHSRRQSVSTDTPGAVAATDAGHGRHSEIIDLSSSAAAPSLRSAPLDHQQSPTRSRIAPPLETDRAKKKRKMSKRKVKEKTNSKQDSIDIVIPESIEESPQLTKGDAVGTQSEPPQPQKQQQPQPPPTLISKMPKQKSRKSDQSKRAVDIFEFLETDERRPNIPAPPTTRKSGHSDIEVELTSTAKTKGQAVVKKRKRTEAPPSGDDGGNRRGESKRRRTRETSSDQSVENMVEATVEEDIPETVAIPDTVQITEEHQAITAGVAEPAEKDADITQREDHEELDELAEPAVETHRSITSSSSLSSLDDDDSRVSSFLDSEDDYVEGSDKMKPPADQSTRQERRRTTSRASVTTPDPRRPNFDATNIMYPDRAFGLWTGTRQGYYPCRILPQRSAMLLADRSQSRKVDVEFDDGSRAKLDPQHIRSLDLRLGDQIKIDKVGQRSNWYEIVGLMVKPVDDVKSFKPCIRGNNVLRVRMKGAPNSAKTPTATSGAQEEQEMETEVEKIYVPNVKWHQFTQRAVPEVVAACVPSLAKYALRPTLADDGVEVASARNERMRSVSSDVPQLDDELPRTRTPIVQYGMSPGRGVSATPVQHWNTQQSGIVKSNVKHGIFSGSAFALSGYSDKTRVELQNIIISNGGWYFVNGLIDLFVTDSDPVGGGVKVLPRRTELQSLRFAAVVSEVCTRRLKYLNAIALGWPCITSSFLIRSSEASRVLPWWEHRVAHTGELRTLIQSDTSLFVLGFGKGWDLWSMYTRRFKLLYGLNVVILRSGKGQAKAKSNEGSSATLISMMGPNMIAFANDTKALTALLSEADLPSRQPNIPGVTYSTLAAPEESYEDLMYANARSKLQWDYVYVEGEKSMRTSVEGQVGQQARVLDKTGLIMCMSVGRIV</sequence>
<evidence type="ECO:0000256" key="1">
    <source>
        <dbReference type="SAM" id="MobiDB-lite"/>
    </source>
</evidence>
<evidence type="ECO:0000259" key="2">
    <source>
        <dbReference type="Pfam" id="PF00533"/>
    </source>
</evidence>
<feature type="compositionally biased region" description="Basic and acidic residues" evidence="1">
    <location>
        <begin position="718"/>
        <end position="731"/>
    </location>
</feature>
<feature type="compositionally biased region" description="Basic and acidic residues" evidence="1">
    <location>
        <begin position="777"/>
        <end position="795"/>
    </location>
</feature>
<evidence type="ECO:0008006" key="6">
    <source>
        <dbReference type="Google" id="ProtNLM"/>
    </source>
</evidence>
<feature type="region of interest" description="Disordered" evidence="1">
    <location>
        <begin position="295"/>
        <end position="815"/>
    </location>
</feature>
<feature type="compositionally biased region" description="Polar residues" evidence="1">
    <location>
        <begin position="406"/>
        <end position="418"/>
    </location>
</feature>
<dbReference type="SUPFAM" id="SSF52113">
    <property type="entry name" value="BRCT domain"/>
    <property type="match status" value="1"/>
</dbReference>
<feature type="compositionally biased region" description="Polar residues" evidence="1">
    <location>
        <begin position="177"/>
        <end position="186"/>
    </location>
</feature>
<feature type="compositionally biased region" description="Basic and acidic residues" evidence="1">
    <location>
        <begin position="590"/>
        <end position="600"/>
    </location>
</feature>
<feature type="compositionally biased region" description="Polar residues" evidence="1">
    <location>
        <begin position="357"/>
        <end position="370"/>
    </location>
</feature>
<dbReference type="Pfam" id="PF08605">
    <property type="entry name" value="Rad9_Rad53_bind"/>
    <property type="match status" value="1"/>
</dbReference>
<comment type="caution">
    <text evidence="4">The sequence shown here is derived from an EMBL/GenBank/DDBJ whole genome shotgun (WGS) entry which is preliminary data.</text>
</comment>
<evidence type="ECO:0000313" key="4">
    <source>
        <dbReference type="EMBL" id="KAJ8099976.1"/>
    </source>
</evidence>
<dbReference type="RefSeq" id="XP_056043426.1">
    <property type="nucleotide sequence ID" value="XM_056184245.1"/>
</dbReference>
<reference evidence="4" key="1">
    <citation type="submission" date="2023-03" db="EMBL/GenBank/DDBJ databases">
        <title>Near-Complete genome sequence of Lipomyces tetrasporous NRRL Y-64009, an oleaginous yeast capable of growing on lignocellulosic hydrolysates.</title>
        <authorList>
            <consortium name="Lawrence Berkeley National Laboratory"/>
            <person name="Jagtap S.S."/>
            <person name="Liu J.-J."/>
            <person name="Walukiewicz H.E."/>
            <person name="Pangilinan J."/>
            <person name="Lipzen A."/>
            <person name="Ahrendt S."/>
            <person name="Koriabine M."/>
            <person name="Cobaugh K."/>
            <person name="Salamov A."/>
            <person name="Yoshinaga Y."/>
            <person name="Ng V."/>
            <person name="Daum C."/>
            <person name="Grigoriev I.V."/>
            <person name="Slininger P.J."/>
            <person name="Dien B.S."/>
            <person name="Jin Y.-S."/>
            <person name="Rao C.V."/>
        </authorList>
    </citation>
    <scope>NUCLEOTIDE SEQUENCE</scope>
    <source>
        <strain evidence="4">NRRL Y-64009</strain>
    </source>
</reference>
<gene>
    <name evidence="4" type="ORF">POJ06DRAFT_120959</name>
</gene>
<feature type="compositionally biased region" description="Basic residues" evidence="1">
    <location>
        <begin position="517"/>
        <end position="529"/>
    </location>
</feature>
<dbReference type="Gene3D" id="3.40.50.10190">
    <property type="entry name" value="BRCT domain"/>
    <property type="match status" value="1"/>
</dbReference>
<protein>
    <recommendedName>
        <fullName evidence="6">BRCT domain-containing protein</fullName>
    </recommendedName>
</protein>
<feature type="domain" description="Rad9-like Rad53-binding" evidence="3">
    <location>
        <begin position="827"/>
        <end position="963"/>
    </location>
</feature>
<feature type="region of interest" description="Disordered" evidence="1">
    <location>
        <begin position="1"/>
        <end position="216"/>
    </location>
</feature>
<evidence type="ECO:0000259" key="3">
    <source>
        <dbReference type="Pfam" id="PF08605"/>
    </source>
</evidence>
<dbReference type="Pfam" id="PF00533">
    <property type="entry name" value="BRCT"/>
    <property type="match status" value="1"/>
</dbReference>
<accession>A0AAD7QRN8</accession>
<dbReference type="InterPro" id="IPR013914">
    <property type="entry name" value="Rad9_Rad53-bd_dom_fun"/>
</dbReference>
<feature type="compositionally biased region" description="Polar residues" evidence="1">
    <location>
        <begin position="155"/>
        <end position="167"/>
    </location>
</feature>
<dbReference type="EMBL" id="JARPMG010000006">
    <property type="protein sequence ID" value="KAJ8099976.1"/>
    <property type="molecule type" value="Genomic_DNA"/>
</dbReference>
<name>A0AAD7QRN8_9ASCO</name>
<feature type="domain" description="BRCT" evidence="2">
    <location>
        <begin position="1060"/>
        <end position="1158"/>
    </location>
</feature>
<keyword evidence="5" id="KW-1185">Reference proteome</keyword>
<feature type="compositionally biased region" description="Acidic residues" evidence="1">
    <location>
        <begin position="36"/>
        <end position="48"/>
    </location>
</feature>
<feature type="compositionally biased region" description="Basic and acidic residues" evidence="1">
    <location>
        <begin position="332"/>
        <end position="342"/>
    </location>
</feature>
<evidence type="ECO:0000313" key="5">
    <source>
        <dbReference type="Proteomes" id="UP001217417"/>
    </source>
</evidence>
<proteinExistence type="predicted"/>
<organism evidence="4 5">
    <name type="scientific">Lipomyces tetrasporus</name>
    <dbReference type="NCBI Taxonomy" id="54092"/>
    <lineage>
        <taxon>Eukaryota</taxon>
        <taxon>Fungi</taxon>
        <taxon>Dikarya</taxon>
        <taxon>Ascomycota</taxon>
        <taxon>Saccharomycotina</taxon>
        <taxon>Lipomycetes</taxon>
        <taxon>Lipomycetales</taxon>
        <taxon>Lipomycetaceae</taxon>
        <taxon>Lipomyces</taxon>
    </lineage>
</organism>
<dbReference type="InterPro" id="IPR047249">
    <property type="entry name" value="BRCT_p53bp1-like_rpt1"/>
</dbReference>
<dbReference type="CDD" id="cd17745">
    <property type="entry name" value="BRCT_p53bp1_rpt1"/>
    <property type="match status" value="1"/>
</dbReference>
<dbReference type="Proteomes" id="UP001217417">
    <property type="component" value="Unassembled WGS sequence"/>
</dbReference>
<dbReference type="GeneID" id="80879411"/>